<evidence type="ECO:0000313" key="2">
    <source>
        <dbReference type="EMBL" id="CAF5131200.1"/>
    </source>
</evidence>
<organism evidence="2 3">
    <name type="scientific">Rotaria magnacalcarata</name>
    <dbReference type="NCBI Taxonomy" id="392030"/>
    <lineage>
        <taxon>Eukaryota</taxon>
        <taxon>Metazoa</taxon>
        <taxon>Spiralia</taxon>
        <taxon>Gnathifera</taxon>
        <taxon>Rotifera</taxon>
        <taxon>Eurotatoria</taxon>
        <taxon>Bdelloidea</taxon>
        <taxon>Philodinida</taxon>
        <taxon>Philodinidae</taxon>
        <taxon>Rotaria</taxon>
    </lineage>
</organism>
<name>A0A8S3FN22_9BILA</name>
<dbReference type="GO" id="GO:0005929">
    <property type="term" value="C:cilium"/>
    <property type="evidence" value="ECO:0007669"/>
    <property type="project" value="GOC"/>
</dbReference>
<dbReference type="PANTHER" id="PTHR31540:SF1">
    <property type="entry name" value="CENTROSOMAL PROTEIN OF 131 KDA"/>
    <property type="match status" value="1"/>
</dbReference>
<dbReference type="AlphaFoldDB" id="A0A8S3FN22"/>
<dbReference type="GO" id="GO:0035735">
    <property type="term" value="P:intraciliary transport involved in cilium assembly"/>
    <property type="evidence" value="ECO:0007669"/>
    <property type="project" value="InterPro"/>
</dbReference>
<proteinExistence type="predicted"/>
<reference evidence="2" key="1">
    <citation type="submission" date="2021-02" db="EMBL/GenBank/DDBJ databases">
        <authorList>
            <person name="Nowell W R."/>
        </authorList>
    </citation>
    <scope>NUCLEOTIDE SEQUENCE</scope>
</reference>
<gene>
    <name evidence="2" type="ORF">BYL167_LOCUS68545</name>
</gene>
<dbReference type="EMBL" id="CAJOBH010248121">
    <property type="protein sequence ID" value="CAF5131200.1"/>
    <property type="molecule type" value="Genomic_DNA"/>
</dbReference>
<feature type="non-terminal residue" evidence="2">
    <location>
        <position position="148"/>
    </location>
</feature>
<accession>A0A8S3FN22</accession>
<sequence>MEESHRIELQKLKDVHEAAEKLRRERWIEEKTKKIKELTVRGLEPEIQKLIGKHKTELAKMKTVHEAELLAADERAAQRYVRLTEDLRDQLEREKESAIARERDSARDKYEKAIRDEEKSFAEQRRRLYAEIEDEKNRQAELSGKQRA</sequence>
<dbReference type="InterPro" id="IPR030465">
    <property type="entry name" value="CEP131"/>
</dbReference>
<evidence type="ECO:0000313" key="3">
    <source>
        <dbReference type="Proteomes" id="UP000681967"/>
    </source>
</evidence>
<protein>
    <submittedName>
        <fullName evidence="2">Uncharacterized protein</fullName>
    </submittedName>
</protein>
<feature type="region of interest" description="Disordered" evidence="1">
    <location>
        <begin position="92"/>
        <end position="116"/>
    </location>
</feature>
<dbReference type="PANTHER" id="PTHR31540">
    <property type="entry name" value="CENTROSOMAL PROTEIN OF 131 KDA"/>
    <property type="match status" value="1"/>
</dbReference>
<comment type="caution">
    <text evidence="2">The sequence shown here is derived from an EMBL/GenBank/DDBJ whole genome shotgun (WGS) entry which is preliminary data.</text>
</comment>
<dbReference type="GO" id="GO:0010824">
    <property type="term" value="P:regulation of centrosome duplication"/>
    <property type="evidence" value="ECO:0007669"/>
    <property type="project" value="TreeGrafter"/>
</dbReference>
<evidence type="ECO:0000256" key="1">
    <source>
        <dbReference type="SAM" id="MobiDB-lite"/>
    </source>
</evidence>
<dbReference type="Proteomes" id="UP000681967">
    <property type="component" value="Unassembled WGS sequence"/>
</dbReference>
<dbReference type="GO" id="GO:0034451">
    <property type="term" value="C:centriolar satellite"/>
    <property type="evidence" value="ECO:0007669"/>
    <property type="project" value="TreeGrafter"/>
</dbReference>